<reference evidence="2 3" key="1">
    <citation type="submission" date="2015-09" db="EMBL/GenBank/DDBJ databases">
        <authorList>
            <consortium name="Pathogen Informatics"/>
        </authorList>
    </citation>
    <scope>NUCLEOTIDE SEQUENCE [LARGE SCALE GENOMIC DNA]</scope>
    <source>
        <strain evidence="2 3">2789STDY5834959</strain>
    </source>
</reference>
<proteinExistence type="predicted"/>
<dbReference type="GO" id="GO:0005524">
    <property type="term" value="F:ATP binding"/>
    <property type="evidence" value="ECO:0007669"/>
    <property type="project" value="InterPro"/>
</dbReference>
<name>A0A173T6J6_ANAHA</name>
<dbReference type="InterPro" id="IPR003593">
    <property type="entry name" value="AAA+_ATPase"/>
</dbReference>
<dbReference type="EMBL" id="CYXY01000009">
    <property type="protein sequence ID" value="CUM97527.1"/>
    <property type="molecule type" value="Genomic_DNA"/>
</dbReference>
<dbReference type="SUPFAM" id="SSF52540">
    <property type="entry name" value="P-loop containing nucleoside triphosphate hydrolases"/>
    <property type="match status" value="1"/>
</dbReference>
<sequence>MNIKRAKQEIKDSIEAYLTKDNYGEYKIPSIRQRPILLMGPPGIGKTQIMEQIARECEIGLVAYTITHHTRQSAIGLPFIREKEYSGQTYSVTEYTMSEIIASVYEKIEQTGNKEGILFIDEINCVSETLAPTMLQFLQCKMFGNQKVPDGWIIVAAGNPPEYNKSVRDFDVVTLDRMKKIDVEADYEVWKEYAYQAGIHPAILAYLEIRKEYFYRMETTVDGKAFVTARGWEDLSQLLKVYEELGKDIDREVVFQYLQHLKIAKDFANYYELYKKYKEDYGIERILKGQWNQETIGRLKFAAFDEKLSVVGLLNGKLSEMFAESYRQDAYVTELFGWLKQLKTGKTLSQVVKEIHEDFDEKKKTEKLGKAQEHMLLDVIKILESYEQISKAEHLEAEAEFERVREEFKKEPAKLEQQIENTTKALDNAFDFMEEAFGQSQEMVVFVTELNVNYYSVWFIKENGCDKYYQYNRGLLFDEQQAEIMAEMDELERKF</sequence>
<evidence type="ECO:0000313" key="2">
    <source>
        <dbReference type="EMBL" id="CUM97527.1"/>
    </source>
</evidence>
<dbReference type="InterPro" id="IPR027417">
    <property type="entry name" value="P-loop_NTPase"/>
</dbReference>
<evidence type="ECO:0000313" key="3">
    <source>
        <dbReference type="Proteomes" id="UP000095553"/>
    </source>
</evidence>
<evidence type="ECO:0000259" key="1">
    <source>
        <dbReference type="SMART" id="SM00382"/>
    </source>
</evidence>
<dbReference type="Proteomes" id="UP000095553">
    <property type="component" value="Unassembled WGS sequence"/>
</dbReference>
<dbReference type="CDD" id="cd00009">
    <property type="entry name" value="AAA"/>
    <property type="match status" value="1"/>
</dbReference>
<dbReference type="GO" id="GO:0016887">
    <property type="term" value="F:ATP hydrolysis activity"/>
    <property type="evidence" value="ECO:0007669"/>
    <property type="project" value="InterPro"/>
</dbReference>
<organism evidence="2 3">
    <name type="scientific">Anaerostipes hadrus</name>
    <dbReference type="NCBI Taxonomy" id="649756"/>
    <lineage>
        <taxon>Bacteria</taxon>
        <taxon>Bacillati</taxon>
        <taxon>Bacillota</taxon>
        <taxon>Clostridia</taxon>
        <taxon>Lachnospirales</taxon>
        <taxon>Lachnospiraceae</taxon>
        <taxon>Anaerostipes</taxon>
    </lineage>
</organism>
<feature type="domain" description="AAA+ ATPase" evidence="1">
    <location>
        <begin position="32"/>
        <end position="185"/>
    </location>
</feature>
<dbReference type="SMART" id="SM00382">
    <property type="entry name" value="AAA"/>
    <property type="match status" value="1"/>
</dbReference>
<dbReference type="AlphaFoldDB" id="A0A173T6J6"/>
<dbReference type="RefSeq" id="WP_055072869.1">
    <property type="nucleotide sequence ID" value="NZ_CYXY01000009.1"/>
</dbReference>
<protein>
    <submittedName>
        <fullName evidence="2">ATPase family associated with various cellular activities (AAA)</fullName>
    </submittedName>
</protein>
<gene>
    <name evidence="2" type="ORF">ERS852571_01747</name>
</gene>
<accession>A0A173T6J6</accession>
<dbReference type="InterPro" id="IPR003959">
    <property type="entry name" value="ATPase_AAA_core"/>
</dbReference>
<dbReference type="Gene3D" id="3.40.50.300">
    <property type="entry name" value="P-loop containing nucleotide triphosphate hydrolases"/>
    <property type="match status" value="1"/>
</dbReference>
<dbReference type="Pfam" id="PF00004">
    <property type="entry name" value="AAA"/>
    <property type="match status" value="1"/>
</dbReference>